<feature type="region of interest" description="Disordered" evidence="1">
    <location>
        <begin position="330"/>
        <end position="367"/>
    </location>
</feature>
<dbReference type="EMBL" id="JBJQND010000002">
    <property type="protein sequence ID" value="KAL3885672.1"/>
    <property type="molecule type" value="Genomic_DNA"/>
</dbReference>
<name>A0ABD3XHW3_SINWO</name>
<keyword evidence="4" id="KW-1185">Reference proteome</keyword>
<keyword evidence="2" id="KW-0812">Transmembrane</keyword>
<dbReference type="AlphaFoldDB" id="A0ABD3XHW3"/>
<keyword evidence="2" id="KW-0472">Membrane</keyword>
<evidence type="ECO:0000313" key="3">
    <source>
        <dbReference type="EMBL" id="KAL3885672.1"/>
    </source>
</evidence>
<feature type="region of interest" description="Disordered" evidence="1">
    <location>
        <begin position="455"/>
        <end position="480"/>
    </location>
</feature>
<evidence type="ECO:0000313" key="4">
    <source>
        <dbReference type="Proteomes" id="UP001634394"/>
    </source>
</evidence>
<proteinExistence type="predicted"/>
<dbReference type="Proteomes" id="UP001634394">
    <property type="component" value="Unassembled WGS sequence"/>
</dbReference>
<reference evidence="3 4" key="1">
    <citation type="submission" date="2024-11" db="EMBL/GenBank/DDBJ databases">
        <title>Chromosome-level genome assembly of the freshwater bivalve Anodonta woodiana.</title>
        <authorList>
            <person name="Chen X."/>
        </authorList>
    </citation>
    <scope>NUCLEOTIDE SEQUENCE [LARGE SCALE GENOMIC DNA]</scope>
    <source>
        <strain evidence="3">MN2024</strain>
        <tissue evidence="3">Gills</tissue>
    </source>
</reference>
<protein>
    <submittedName>
        <fullName evidence="3">Uncharacterized protein</fullName>
    </submittedName>
</protein>
<organism evidence="3 4">
    <name type="scientific">Sinanodonta woodiana</name>
    <name type="common">Chinese pond mussel</name>
    <name type="synonym">Anodonta woodiana</name>
    <dbReference type="NCBI Taxonomy" id="1069815"/>
    <lineage>
        <taxon>Eukaryota</taxon>
        <taxon>Metazoa</taxon>
        <taxon>Spiralia</taxon>
        <taxon>Lophotrochozoa</taxon>
        <taxon>Mollusca</taxon>
        <taxon>Bivalvia</taxon>
        <taxon>Autobranchia</taxon>
        <taxon>Heteroconchia</taxon>
        <taxon>Palaeoheterodonta</taxon>
        <taxon>Unionida</taxon>
        <taxon>Unionoidea</taxon>
        <taxon>Unionidae</taxon>
        <taxon>Unioninae</taxon>
        <taxon>Sinanodonta</taxon>
    </lineage>
</organism>
<sequence length="480" mass="54926">MENNSFNVGKIDKLLKRSILICCVLVFSSVAGVKSTVKQCAFIGQPVKFLCKMNTGSHYSDPSLYSETEIRIASWKGNTSTDADIISSYIGKIFMDRKKNLWMLDVERKDNGSYYLKFNIQSDRHEIILIVMEKKQLNVCLNSPPNSTEKYYGNLMEEQVMEKFLNDHPQYVKRDFGNLTGEQIREEYRKWQDDHPEFTNGYSGTLTFEQIGQDIIELLDDYADHIKKYRGTSYDTTTAQIEEVYTAGTSHGTTTTGNKKDYTEGNWNITIIGLLIAILVILILDIALRNIFSGTYIRDGWVAMKRWIRETHHRDVQPTQSHKEFTGVTIEGSGETIRKPPQPSRRIERLPPESNGTDIENKDDFHPTDQRRIPIHIRDKEGNTKSHDSESNEECIDLPKGACGSKLPINENKDDFHSTDQRRKPIYIRETAGNMKSHDSESKDECIELLTKGASGSTFPVENESEDDFHQMGQDSSDFK</sequence>
<accession>A0ABD3XHW3</accession>
<keyword evidence="2" id="KW-1133">Transmembrane helix</keyword>
<evidence type="ECO:0000256" key="2">
    <source>
        <dbReference type="SAM" id="Phobius"/>
    </source>
</evidence>
<evidence type="ECO:0000256" key="1">
    <source>
        <dbReference type="SAM" id="MobiDB-lite"/>
    </source>
</evidence>
<comment type="caution">
    <text evidence="3">The sequence shown here is derived from an EMBL/GenBank/DDBJ whole genome shotgun (WGS) entry which is preliminary data.</text>
</comment>
<feature type="transmembrane region" description="Helical" evidence="2">
    <location>
        <begin position="267"/>
        <end position="288"/>
    </location>
</feature>
<gene>
    <name evidence="3" type="ORF">ACJMK2_025720</name>
</gene>